<accession>A0A5E6M7D5</accession>
<evidence type="ECO:0000313" key="2">
    <source>
        <dbReference type="EMBL" id="VVM05130.1"/>
    </source>
</evidence>
<dbReference type="PANTHER" id="PTHR34595">
    <property type="entry name" value="BLR5612 PROTEIN"/>
    <property type="match status" value="1"/>
</dbReference>
<sequence length="505" mass="56040">MQSAFPVDSGVEPREESCLPGPLYPLDSEFDEMVDAEMQPRFPYRGLWKFLGKLSPELWEERQRIAAQELFRGGVTFAVDSKNESRVFPFDLLPRILSASEWLHLEKGLIQRVTALNCFLRDIYAQARILKEGVVPAELVLGSSHFRKEMAQVAMPHGIYAMIVGSDLLRLRDGFVVLEDNLRVPSGASYMLTNRRVLRRVFPSLFEAAPVASIEPYPTLLREALSALRPEGARDDLTVLLTPGIHNPAYFEHAFLAHEMGIPLAEGKDLAVIEGKVQLRTSSGWKGVGTIYRRLNDDFLDPVALRPESLLGVPGLVAACRAGRVNVVNAIGTGVADDKAIYPFVPSMIRYYLGEEPILPNVETFLCERPAERDHVLANLSNLVVKEVSQAGGYGMLFGPTSSVQERAAFREKILAQPRNYIGQPVLSFSQVPCWIEGRLQPRRIDLRPFVLFGPTPTVIPGGLTRVALREGSFIVNSCQGGGSKDTWVLRADKHEGRAQSLARP</sequence>
<dbReference type="InterPro" id="IPR025841">
    <property type="entry name" value="CP_ATPgrasp_2"/>
</dbReference>
<evidence type="ECO:0000313" key="3">
    <source>
        <dbReference type="Proteomes" id="UP000334923"/>
    </source>
</evidence>
<keyword evidence="3" id="KW-1185">Reference proteome</keyword>
<dbReference type="InterPro" id="IPR051680">
    <property type="entry name" value="ATP-dep_Glu-Cys_Ligase-2"/>
</dbReference>
<protein>
    <recommendedName>
        <fullName evidence="1">Circularly permuted ATP-grasp type 2 domain-containing protein</fullName>
    </recommendedName>
</protein>
<evidence type="ECO:0000259" key="1">
    <source>
        <dbReference type="Pfam" id="PF14403"/>
    </source>
</evidence>
<dbReference type="OrthoDB" id="9803842at2"/>
<gene>
    <name evidence="2" type="ORF">MAMT_00477</name>
</gene>
<organism evidence="2 3">
    <name type="scientific">Methylacidimicrobium tartarophylax</name>
    <dbReference type="NCBI Taxonomy" id="1041768"/>
    <lineage>
        <taxon>Bacteria</taxon>
        <taxon>Pseudomonadati</taxon>
        <taxon>Verrucomicrobiota</taxon>
        <taxon>Methylacidimicrobium</taxon>
    </lineage>
</organism>
<reference evidence="2 3" key="1">
    <citation type="submission" date="2019-09" db="EMBL/GenBank/DDBJ databases">
        <authorList>
            <person name="Cremers G."/>
        </authorList>
    </citation>
    <scope>NUCLEOTIDE SEQUENCE [LARGE SCALE GENOMIC DNA]</scope>
    <source>
        <strain evidence="2">4A</strain>
    </source>
</reference>
<dbReference type="Gene3D" id="3.40.50.11290">
    <property type="match status" value="1"/>
</dbReference>
<dbReference type="InterPro" id="IPR016450">
    <property type="entry name" value="UCP005522"/>
</dbReference>
<proteinExistence type="predicted"/>
<dbReference type="Gene3D" id="3.30.1490.270">
    <property type="match status" value="1"/>
</dbReference>
<dbReference type="Proteomes" id="UP000334923">
    <property type="component" value="Unassembled WGS sequence"/>
</dbReference>
<dbReference type="SUPFAM" id="SSF56059">
    <property type="entry name" value="Glutathione synthetase ATP-binding domain-like"/>
    <property type="match status" value="1"/>
</dbReference>
<name>A0A5E6M7D5_9BACT</name>
<dbReference type="AlphaFoldDB" id="A0A5E6M7D5"/>
<dbReference type="PANTHER" id="PTHR34595:SF7">
    <property type="entry name" value="SLL1039 PROTEIN"/>
    <property type="match status" value="1"/>
</dbReference>
<dbReference type="PIRSF" id="PIRSF005522">
    <property type="entry name" value="UCP005522"/>
    <property type="match status" value="1"/>
</dbReference>
<feature type="domain" description="Circularly permuted ATP-grasp type 2" evidence="1">
    <location>
        <begin position="94"/>
        <end position="468"/>
    </location>
</feature>
<dbReference type="Pfam" id="PF14403">
    <property type="entry name" value="CP_ATPgrasp_2"/>
    <property type="match status" value="1"/>
</dbReference>
<dbReference type="RefSeq" id="WP_142659336.1">
    <property type="nucleotide sequence ID" value="NZ_CABFVA020000015.1"/>
</dbReference>
<dbReference type="EMBL" id="CABFVA020000015">
    <property type="protein sequence ID" value="VVM05130.1"/>
    <property type="molecule type" value="Genomic_DNA"/>
</dbReference>